<evidence type="ECO:0000256" key="3">
    <source>
        <dbReference type="ARBA" id="ARBA00022741"/>
    </source>
</evidence>
<dbReference type="InterPro" id="IPR045851">
    <property type="entry name" value="AMP-bd_C_sf"/>
</dbReference>
<dbReference type="GO" id="GO:0005524">
    <property type="term" value="F:ATP binding"/>
    <property type="evidence" value="ECO:0007669"/>
    <property type="project" value="UniProtKB-KW"/>
</dbReference>
<evidence type="ECO:0000256" key="4">
    <source>
        <dbReference type="ARBA" id="ARBA00022840"/>
    </source>
</evidence>
<dbReference type="Pfam" id="PF13193">
    <property type="entry name" value="AMP-binding_C"/>
    <property type="match status" value="1"/>
</dbReference>
<evidence type="ECO:0000259" key="6">
    <source>
        <dbReference type="Pfam" id="PF13193"/>
    </source>
</evidence>
<keyword evidence="3" id="KW-0547">Nucleotide-binding</keyword>
<dbReference type="InterPro" id="IPR000873">
    <property type="entry name" value="AMP-dep_synth/lig_dom"/>
</dbReference>
<proteinExistence type="inferred from homology"/>
<dbReference type="KEGG" id="mgor:H0P51_22675"/>
<keyword evidence="4" id="KW-0067">ATP-binding</keyword>
<dbReference type="SUPFAM" id="SSF56801">
    <property type="entry name" value="Acetyl-CoA synthetase-like"/>
    <property type="match status" value="1"/>
</dbReference>
<gene>
    <name evidence="7" type="ORF">H0P51_22675</name>
</gene>
<dbReference type="PROSITE" id="PS00455">
    <property type="entry name" value="AMP_BINDING"/>
    <property type="match status" value="1"/>
</dbReference>
<comment type="similarity">
    <text evidence="1">Belongs to the ATP-dependent AMP-binding enzyme family.</text>
</comment>
<name>A0A7D6DY70_9MYCO</name>
<evidence type="ECO:0000256" key="2">
    <source>
        <dbReference type="ARBA" id="ARBA00022598"/>
    </source>
</evidence>
<reference evidence="8" key="3">
    <citation type="submission" date="2023-07" db="EMBL/GenBank/DDBJ databases">
        <title>Description of Mycobacterium gordonae subsp. intergordonae subsp.nov. and Mycobacterium gordonae subsp. gordonae subsp. nov.</title>
        <authorList>
            <person name="Huang H."/>
        </authorList>
    </citation>
    <scope>NUCLEOTIDE SEQUENCE [LARGE SCALE GENOMIC DNA]</scope>
    <source>
        <strain evidence="8">24</strain>
    </source>
</reference>
<dbReference type="GO" id="GO:0005324">
    <property type="term" value="F:long-chain fatty acid transmembrane transporter activity"/>
    <property type="evidence" value="ECO:0007669"/>
    <property type="project" value="TreeGrafter"/>
</dbReference>
<dbReference type="GO" id="GO:0004467">
    <property type="term" value="F:long-chain fatty acid-CoA ligase activity"/>
    <property type="evidence" value="ECO:0007669"/>
    <property type="project" value="TreeGrafter"/>
</dbReference>
<dbReference type="PANTHER" id="PTHR43107:SF15">
    <property type="entry name" value="FATTY ACID TRANSPORT PROTEIN 3, ISOFORM A"/>
    <property type="match status" value="1"/>
</dbReference>
<reference evidence="7 8" key="2">
    <citation type="submission" date="2020-07" db="EMBL/GenBank/DDBJ databases">
        <authorList>
            <person name="Yu X."/>
        </authorList>
    </citation>
    <scope>NUCLEOTIDE SEQUENCE [LARGE SCALE GENOMIC DNA]</scope>
    <source>
        <strain evidence="8">24</strain>
    </source>
</reference>
<feature type="domain" description="AMP-binding enzyme C-terminal" evidence="6">
    <location>
        <begin position="464"/>
        <end position="537"/>
    </location>
</feature>
<organism evidence="7 8">
    <name type="scientific">Mycobacterium vicinigordonae</name>
    <dbReference type="NCBI Taxonomy" id="1719132"/>
    <lineage>
        <taxon>Bacteria</taxon>
        <taxon>Bacillati</taxon>
        <taxon>Actinomycetota</taxon>
        <taxon>Actinomycetes</taxon>
        <taxon>Mycobacteriales</taxon>
        <taxon>Mycobacteriaceae</taxon>
        <taxon>Mycobacterium</taxon>
    </lineage>
</organism>
<dbReference type="InterPro" id="IPR025110">
    <property type="entry name" value="AMP-bd_C"/>
</dbReference>
<protein>
    <submittedName>
        <fullName evidence="7">AMP-binding protein</fullName>
    </submittedName>
</protein>
<dbReference type="InterPro" id="IPR042099">
    <property type="entry name" value="ANL_N_sf"/>
</dbReference>
<keyword evidence="8" id="KW-1185">Reference proteome</keyword>
<dbReference type="Pfam" id="PF00501">
    <property type="entry name" value="AMP-binding"/>
    <property type="match status" value="1"/>
</dbReference>
<dbReference type="GO" id="GO:0005886">
    <property type="term" value="C:plasma membrane"/>
    <property type="evidence" value="ECO:0007669"/>
    <property type="project" value="TreeGrafter"/>
</dbReference>
<evidence type="ECO:0000313" key="7">
    <source>
        <dbReference type="EMBL" id="QLL06510.1"/>
    </source>
</evidence>
<dbReference type="GO" id="GO:0044539">
    <property type="term" value="P:long-chain fatty acid import into cell"/>
    <property type="evidence" value="ECO:0007669"/>
    <property type="project" value="TreeGrafter"/>
</dbReference>
<dbReference type="Gene3D" id="3.40.50.12780">
    <property type="entry name" value="N-terminal domain of ligase-like"/>
    <property type="match status" value="1"/>
</dbReference>
<evidence type="ECO:0000313" key="8">
    <source>
        <dbReference type="Proteomes" id="UP000510682"/>
    </source>
</evidence>
<keyword evidence="2" id="KW-0436">Ligase</keyword>
<dbReference type="Proteomes" id="UP000510682">
    <property type="component" value="Chromosome"/>
</dbReference>
<evidence type="ECO:0000259" key="5">
    <source>
        <dbReference type="Pfam" id="PF00501"/>
    </source>
</evidence>
<dbReference type="Gene3D" id="3.30.300.30">
    <property type="match status" value="1"/>
</dbReference>
<reference evidence="8" key="1">
    <citation type="submission" date="2020-07" db="EMBL/GenBank/DDBJ databases">
        <title>Description of Mycobacterium gordonae subsp. intergordonae subsp.nov. and Mycobacterium gordonae subsp. gordonae subsp. nov.</title>
        <authorList>
            <person name="Yu X."/>
        </authorList>
    </citation>
    <scope>NUCLEOTIDE SEQUENCE [LARGE SCALE GENOMIC DNA]</scope>
    <source>
        <strain evidence="8">24</strain>
    </source>
</reference>
<dbReference type="RefSeq" id="WP_180915089.1">
    <property type="nucleotide sequence ID" value="NZ_CP059165.1"/>
</dbReference>
<sequence length="572" mass="63380">MPTLIPGGFAFHDEWRSLDARSAAVFLARAQTARRRIQTNLMGVRSMGRARGVVEDLVRVRVAEHPDAVWLKWRDEEISWREVLSYARRAANGLLELGVKPGERVALMMSNRPEFIWLYLGVAFIGARSVPINISQRGAALAHILHDCDAVAIVFENNLRDVVHSVSRHLTALRRLVVVDGPLGPDVDADVPRLLAGSDAEPDVEITDPGGGIGMMYTSGTTGPPKGVVAHHYDLTPIRRLLDASRVQPGETMYTGLPLFHGNALLVSMLGSIMLDAKLALAPKFTASGLWDDCRRYDAVEFNSLGGMISILLKQPPSPRDRDHRVKTVLSAGCPPGRWREFEKRFGVRIVEWFGMVDAPGILLNSEGRVGSMGRSGIADVEFAVVDDRDRPLPAGRVGELVFRHPRGRLTSYHKLPALTERAYRGGWFHSGDLAEVDSEGHFYYRGRRKESIRRLGENISAWEIESALDAHPGVLDCAAHAVESPNGEDEVKVCIVPKVGARFTPEEVIDFCIGRMAHYAVPRYVEIVDALPKTATERNQYGVLRGRGLTSGTWDREAAGYRMDAQRRARR</sequence>
<dbReference type="AlphaFoldDB" id="A0A7D6DY70"/>
<dbReference type="InterPro" id="IPR020845">
    <property type="entry name" value="AMP-binding_CS"/>
</dbReference>
<feature type="domain" description="AMP-dependent synthetase/ligase" evidence="5">
    <location>
        <begin position="60"/>
        <end position="406"/>
    </location>
</feature>
<dbReference type="EMBL" id="CP059165">
    <property type="protein sequence ID" value="QLL06510.1"/>
    <property type="molecule type" value="Genomic_DNA"/>
</dbReference>
<evidence type="ECO:0000256" key="1">
    <source>
        <dbReference type="ARBA" id="ARBA00006432"/>
    </source>
</evidence>
<dbReference type="PANTHER" id="PTHR43107">
    <property type="entry name" value="LONG-CHAIN FATTY ACID TRANSPORT PROTEIN"/>
    <property type="match status" value="1"/>
</dbReference>
<accession>A0A7D6DY70</accession>